<evidence type="ECO:0000313" key="1">
    <source>
        <dbReference type="EMBL" id="KAI7803425.1"/>
    </source>
</evidence>
<reference evidence="1" key="1">
    <citation type="submission" date="2021-02" db="EMBL/GenBank/DDBJ databases">
        <title>Comparative genomics reveals that relaxation of natural selection precedes convergent phenotypic evolution of cavefish.</title>
        <authorList>
            <person name="Peng Z."/>
        </authorList>
    </citation>
    <scope>NUCLEOTIDE SEQUENCE</scope>
    <source>
        <tissue evidence="1">Muscle</tissue>
    </source>
</reference>
<gene>
    <name evidence="1" type="ORF">IRJ41_006696</name>
</gene>
<dbReference type="AlphaFoldDB" id="A0A9W7TQJ5"/>
<protein>
    <submittedName>
        <fullName evidence="1">Uncharacterized protein</fullName>
    </submittedName>
</protein>
<dbReference type="EMBL" id="JAFHDT010000011">
    <property type="protein sequence ID" value="KAI7803425.1"/>
    <property type="molecule type" value="Genomic_DNA"/>
</dbReference>
<organism evidence="1 2">
    <name type="scientific">Triplophysa rosa</name>
    <name type="common">Cave loach</name>
    <dbReference type="NCBI Taxonomy" id="992332"/>
    <lineage>
        <taxon>Eukaryota</taxon>
        <taxon>Metazoa</taxon>
        <taxon>Chordata</taxon>
        <taxon>Craniata</taxon>
        <taxon>Vertebrata</taxon>
        <taxon>Euteleostomi</taxon>
        <taxon>Actinopterygii</taxon>
        <taxon>Neopterygii</taxon>
        <taxon>Teleostei</taxon>
        <taxon>Ostariophysi</taxon>
        <taxon>Cypriniformes</taxon>
        <taxon>Nemacheilidae</taxon>
        <taxon>Triplophysa</taxon>
    </lineage>
</organism>
<dbReference type="Proteomes" id="UP001059041">
    <property type="component" value="Linkage Group LG11"/>
</dbReference>
<sequence>MVKDSEIRLCWAKALLLRYQRTPKGPTYDIYRHTADLRDLFACWLEPWDCIWIVVSQDSSLLSRGEE</sequence>
<comment type="caution">
    <text evidence="1">The sequence shown here is derived from an EMBL/GenBank/DDBJ whole genome shotgun (WGS) entry which is preliminary data.</text>
</comment>
<proteinExistence type="predicted"/>
<name>A0A9W7TQJ5_TRIRA</name>
<keyword evidence="2" id="KW-1185">Reference proteome</keyword>
<evidence type="ECO:0000313" key="2">
    <source>
        <dbReference type="Proteomes" id="UP001059041"/>
    </source>
</evidence>
<accession>A0A9W7TQJ5</accession>